<dbReference type="EMBL" id="JAATJJ010000001">
    <property type="protein sequence ID" value="NJB69874.1"/>
    <property type="molecule type" value="Genomic_DNA"/>
</dbReference>
<evidence type="ECO:0000313" key="7">
    <source>
        <dbReference type="Proteomes" id="UP000590442"/>
    </source>
</evidence>
<dbReference type="Gene3D" id="1.10.10.10">
    <property type="entry name" value="Winged helix-like DNA-binding domain superfamily/Winged helix DNA-binding domain"/>
    <property type="match status" value="1"/>
</dbReference>
<accession>A0A846QXP1</accession>
<sequence length="194" mass="22034">MQKGELHLGKTINLAALARQLDVSVTPIREALTQLQQSQIIKAIPNRGFIISGLSTQEAKNIYELVANMEALALEESEFDAGSIEQLKKQQELFLNTNNPLEQVNADMEFHRLLTCNYANDIAQQIILDLKTRIFFYEKELAMNTEFYKNAHNQHDSIINAIQDDNRPTAALILKMNWLQSLGYMQKLMVPATA</sequence>
<dbReference type="Gene3D" id="1.20.120.530">
    <property type="entry name" value="GntR ligand-binding domain-like"/>
    <property type="match status" value="1"/>
</dbReference>
<dbReference type="GO" id="GO:0003677">
    <property type="term" value="F:DNA binding"/>
    <property type="evidence" value="ECO:0007669"/>
    <property type="project" value="UniProtKB-KW"/>
</dbReference>
<reference evidence="6 7" key="1">
    <citation type="submission" date="2020-03" db="EMBL/GenBank/DDBJ databases">
        <title>Genomic Encyclopedia of Type Strains, Phase IV (KMG-IV): sequencing the most valuable type-strain genomes for metagenomic binning, comparative biology and taxonomic classification.</title>
        <authorList>
            <person name="Goeker M."/>
        </authorList>
    </citation>
    <scope>NUCLEOTIDE SEQUENCE [LARGE SCALE GENOMIC DNA]</scope>
    <source>
        <strain evidence="6 7">DSM 29762</strain>
    </source>
</reference>
<dbReference type="InterPro" id="IPR000524">
    <property type="entry name" value="Tscrpt_reg_HTH_GntR"/>
</dbReference>
<dbReference type="GO" id="GO:0003700">
    <property type="term" value="F:DNA-binding transcription factor activity"/>
    <property type="evidence" value="ECO:0007669"/>
    <property type="project" value="InterPro"/>
</dbReference>
<dbReference type="SUPFAM" id="SSF48008">
    <property type="entry name" value="GntR ligand-binding domain-like"/>
    <property type="match status" value="1"/>
</dbReference>
<dbReference type="PANTHER" id="PTHR43537">
    <property type="entry name" value="TRANSCRIPTIONAL REGULATOR, GNTR FAMILY"/>
    <property type="match status" value="1"/>
</dbReference>
<proteinExistence type="predicted"/>
<keyword evidence="7" id="KW-1185">Reference proteome</keyword>
<feature type="domain" description="HTH gntR-type" evidence="4">
    <location>
        <begin position="3"/>
        <end position="50"/>
    </location>
</feature>
<organism evidence="6 7">
    <name type="scientific">Saonia flava</name>
    <dbReference type="NCBI Taxonomy" id="523696"/>
    <lineage>
        <taxon>Bacteria</taxon>
        <taxon>Pseudomonadati</taxon>
        <taxon>Bacteroidota</taxon>
        <taxon>Flavobacteriia</taxon>
        <taxon>Flavobacteriales</taxon>
        <taxon>Flavobacteriaceae</taxon>
        <taxon>Saonia</taxon>
    </lineage>
</organism>
<dbReference type="AlphaFoldDB" id="A0A846QXP1"/>
<name>A0A846QXP1_9FLAO</name>
<keyword evidence="1" id="KW-0805">Transcription regulation</keyword>
<dbReference type="Pfam" id="PF07729">
    <property type="entry name" value="FCD"/>
    <property type="match status" value="1"/>
</dbReference>
<dbReference type="InterPro" id="IPR011711">
    <property type="entry name" value="GntR_C"/>
</dbReference>
<evidence type="ECO:0000256" key="3">
    <source>
        <dbReference type="ARBA" id="ARBA00023163"/>
    </source>
</evidence>
<dbReference type="InterPro" id="IPR008920">
    <property type="entry name" value="TF_FadR/GntR_C"/>
</dbReference>
<dbReference type="PANTHER" id="PTHR43537:SF5">
    <property type="entry name" value="UXU OPERON TRANSCRIPTIONAL REGULATOR"/>
    <property type="match status" value="1"/>
</dbReference>
<evidence type="ECO:0000259" key="5">
    <source>
        <dbReference type="Pfam" id="PF07729"/>
    </source>
</evidence>
<dbReference type="InterPro" id="IPR036388">
    <property type="entry name" value="WH-like_DNA-bd_sf"/>
</dbReference>
<comment type="caution">
    <text evidence="6">The sequence shown here is derived from an EMBL/GenBank/DDBJ whole genome shotgun (WGS) entry which is preliminary data.</text>
</comment>
<gene>
    <name evidence="6" type="ORF">GGR42_000336</name>
</gene>
<keyword evidence="2 6" id="KW-0238">DNA-binding</keyword>
<evidence type="ECO:0000256" key="2">
    <source>
        <dbReference type="ARBA" id="ARBA00023125"/>
    </source>
</evidence>
<evidence type="ECO:0000256" key="1">
    <source>
        <dbReference type="ARBA" id="ARBA00023015"/>
    </source>
</evidence>
<dbReference type="InterPro" id="IPR036390">
    <property type="entry name" value="WH_DNA-bd_sf"/>
</dbReference>
<keyword evidence="3" id="KW-0804">Transcription</keyword>
<dbReference type="Pfam" id="PF00392">
    <property type="entry name" value="GntR"/>
    <property type="match status" value="1"/>
</dbReference>
<dbReference type="SUPFAM" id="SSF46785">
    <property type="entry name" value="Winged helix' DNA-binding domain"/>
    <property type="match status" value="1"/>
</dbReference>
<dbReference type="Proteomes" id="UP000590442">
    <property type="component" value="Unassembled WGS sequence"/>
</dbReference>
<protein>
    <submittedName>
        <fullName evidence="6">DNA-binding GntR family transcriptional regulator</fullName>
    </submittedName>
</protein>
<evidence type="ECO:0000313" key="6">
    <source>
        <dbReference type="EMBL" id="NJB69874.1"/>
    </source>
</evidence>
<evidence type="ECO:0000259" key="4">
    <source>
        <dbReference type="Pfam" id="PF00392"/>
    </source>
</evidence>
<feature type="domain" description="GntR C-terminal" evidence="5">
    <location>
        <begin position="69"/>
        <end position="174"/>
    </location>
</feature>